<dbReference type="GO" id="GO:0005829">
    <property type="term" value="C:cytosol"/>
    <property type="evidence" value="ECO:0007669"/>
    <property type="project" value="TreeGrafter"/>
</dbReference>
<feature type="domain" description="Luciferase-like" evidence="1">
    <location>
        <begin position="18"/>
        <end position="242"/>
    </location>
</feature>
<reference evidence="2" key="1">
    <citation type="submission" date="2014-05" db="EMBL/GenBank/DDBJ databases">
        <title>Genome sequence of Mycobacterium aromaticivorans strain JS19b1T (= DSM 45407T).</title>
        <authorList>
            <person name="Kwak Y."/>
            <person name="Park G.-S."/>
            <person name="Li Q.X."/>
            <person name="Lee S.-E."/>
            <person name="Shin J.-H."/>
        </authorList>
    </citation>
    <scope>NUCLEOTIDE SEQUENCE [LARGE SCALE GENOMIC DNA]</scope>
    <source>
        <strain evidence="2">JS19b1</strain>
    </source>
</reference>
<sequence>MFTLRFDMRAPAGSAPTADLYAAAVDMCEWAEDRGAVIAVLSEHHGTDDGHLPAPQLLAAAIAARTKHLAILLAAVPITFWDPVRLAEEISVLDIISKGRVSYALGIGHRVEEYEHFGIDPHGRGKRADELLDLLRRLLRGAPVDHDGRRVRVMPSPFTPDGPSLVIAGGSTAAARRAARHGLGLISQVASPDLRALYETECRANGFEPGMAQFPVDGVPTTVFVADDLDAAWQELGPYLLHDAVTAASYRHDDSVASISRASTVPELRDADGPYRIFTTDEATEYIRGGRPLPLLPLCGGLPPDTAWRYLDQAVTASRNAREKP</sequence>
<evidence type="ECO:0000259" key="1">
    <source>
        <dbReference type="Pfam" id="PF00296"/>
    </source>
</evidence>
<dbReference type="OrthoDB" id="3209103at2"/>
<dbReference type="STRING" id="1440774.Y900_022955"/>
<dbReference type="PANTHER" id="PTHR30137:SF6">
    <property type="entry name" value="LUCIFERASE-LIKE MONOOXYGENASE"/>
    <property type="match status" value="1"/>
</dbReference>
<dbReference type="Gene3D" id="3.20.20.30">
    <property type="entry name" value="Luciferase-like domain"/>
    <property type="match status" value="1"/>
</dbReference>
<dbReference type="RefSeq" id="WP_036347517.1">
    <property type="nucleotide sequence ID" value="NZ_JALN02000001.1"/>
</dbReference>
<dbReference type="Proteomes" id="UP000022835">
    <property type="component" value="Unassembled WGS sequence"/>
</dbReference>
<comment type="caution">
    <text evidence="2">The sequence shown here is derived from an EMBL/GenBank/DDBJ whole genome shotgun (WGS) entry which is preliminary data.</text>
</comment>
<protein>
    <submittedName>
        <fullName evidence="2">Luciferase</fullName>
    </submittedName>
</protein>
<dbReference type="AlphaFoldDB" id="A0A064CM99"/>
<dbReference type="InterPro" id="IPR050766">
    <property type="entry name" value="Bact_Lucif_Oxidored"/>
</dbReference>
<dbReference type="InterPro" id="IPR036661">
    <property type="entry name" value="Luciferase-like_sf"/>
</dbReference>
<dbReference type="SUPFAM" id="SSF51679">
    <property type="entry name" value="Bacterial luciferase-like"/>
    <property type="match status" value="1"/>
</dbReference>
<accession>A0A064CM99</accession>
<gene>
    <name evidence="2" type="ORF">Y900_022955</name>
</gene>
<dbReference type="InterPro" id="IPR011251">
    <property type="entry name" value="Luciferase-like_dom"/>
</dbReference>
<name>A0A064CM99_9MYCO</name>
<dbReference type="GO" id="GO:0016705">
    <property type="term" value="F:oxidoreductase activity, acting on paired donors, with incorporation or reduction of molecular oxygen"/>
    <property type="evidence" value="ECO:0007669"/>
    <property type="project" value="InterPro"/>
</dbReference>
<evidence type="ECO:0000313" key="2">
    <source>
        <dbReference type="EMBL" id="KDF01710.1"/>
    </source>
</evidence>
<dbReference type="PANTHER" id="PTHR30137">
    <property type="entry name" value="LUCIFERASE-LIKE MONOOXYGENASE"/>
    <property type="match status" value="1"/>
</dbReference>
<dbReference type="Pfam" id="PF00296">
    <property type="entry name" value="Bac_luciferase"/>
    <property type="match status" value="1"/>
</dbReference>
<dbReference type="EMBL" id="JALN02000001">
    <property type="protein sequence ID" value="KDF01710.1"/>
    <property type="molecule type" value="Genomic_DNA"/>
</dbReference>
<keyword evidence="3" id="KW-1185">Reference proteome</keyword>
<organism evidence="2 3">
    <name type="scientific">Mycolicibacterium aromaticivorans JS19b1 = JCM 16368</name>
    <dbReference type="NCBI Taxonomy" id="1440774"/>
    <lineage>
        <taxon>Bacteria</taxon>
        <taxon>Bacillati</taxon>
        <taxon>Actinomycetota</taxon>
        <taxon>Actinomycetes</taxon>
        <taxon>Mycobacteriales</taxon>
        <taxon>Mycobacteriaceae</taxon>
        <taxon>Mycolicibacterium</taxon>
    </lineage>
</organism>
<dbReference type="eggNOG" id="COG2141">
    <property type="taxonomic scope" value="Bacteria"/>
</dbReference>
<evidence type="ECO:0000313" key="3">
    <source>
        <dbReference type="Proteomes" id="UP000022835"/>
    </source>
</evidence>
<proteinExistence type="predicted"/>